<feature type="transmembrane region" description="Helical" evidence="1">
    <location>
        <begin position="7"/>
        <end position="24"/>
    </location>
</feature>
<dbReference type="EMBL" id="JAAVUM010000019">
    <property type="protein sequence ID" value="NKE07681.1"/>
    <property type="molecule type" value="Genomic_DNA"/>
</dbReference>
<feature type="transmembrane region" description="Helical" evidence="1">
    <location>
        <begin position="36"/>
        <end position="57"/>
    </location>
</feature>
<keyword evidence="1" id="KW-0472">Membrane</keyword>
<evidence type="ECO:0000256" key="1">
    <source>
        <dbReference type="SAM" id="Phobius"/>
    </source>
</evidence>
<feature type="transmembrane region" description="Helical" evidence="1">
    <location>
        <begin position="69"/>
        <end position="89"/>
    </location>
</feature>
<sequence length="94" mass="10388">MTKQLNYWSFVLSTIWVLLFFVISSTGPNVYTIFGLHPHVLLLVASLLTLLIGLIGLSGMKDWKSAARSFSTIFLTLGLSAFLAFIIFFGKLAS</sequence>
<keyword evidence="1" id="KW-0812">Transmembrane</keyword>
<protein>
    <submittedName>
        <fullName evidence="2">Uncharacterized protein</fullName>
    </submittedName>
</protein>
<proteinExistence type="predicted"/>
<reference evidence="2 3" key="1">
    <citation type="submission" date="2020-03" db="EMBL/GenBank/DDBJ databases">
        <authorList>
            <person name="Sun Q."/>
        </authorList>
    </citation>
    <scope>NUCLEOTIDE SEQUENCE [LARGE SCALE GENOMIC DNA]</scope>
    <source>
        <strain evidence="2 3">KACC 21451</strain>
    </source>
</reference>
<dbReference type="RefSeq" id="WP_167834071.1">
    <property type="nucleotide sequence ID" value="NZ_JAAVUM010000019.1"/>
</dbReference>
<dbReference type="Proteomes" id="UP000587942">
    <property type="component" value="Unassembled WGS sequence"/>
</dbReference>
<evidence type="ECO:0000313" key="2">
    <source>
        <dbReference type="EMBL" id="NKE07681.1"/>
    </source>
</evidence>
<evidence type="ECO:0000313" key="3">
    <source>
        <dbReference type="Proteomes" id="UP000587942"/>
    </source>
</evidence>
<organism evidence="2 3">
    <name type="scientific">Mesobacillus selenatarsenatis</name>
    <dbReference type="NCBI Taxonomy" id="388741"/>
    <lineage>
        <taxon>Bacteria</taxon>
        <taxon>Bacillati</taxon>
        <taxon>Bacillota</taxon>
        <taxon>Bacilli</taxon>
        <taxon>Bacillales</taxon>
        <taxon>Bacillaceae</taxon>
        <taxon>Mesobacillus</taxon>
    </lineage>
</organism>
<gene>
    <name evidence="2" type="ORF">GWK17_19725</name>
</gene>
<accession>A0A846TZ71</accession>
<name>A0A846TZ71_9BACI</name>
<dbReference type="AlphaFoldDB" id="A0A846TZ71"/>
<comment type="caution">
    <text evidence="2">The sequence shown here is derived from an EMBL/GenBank/DDBJ whole genome shotgun (WGS) entry which is preliminary data.</text>
</comment>
<keyword evidence="1" id="KW-1133">Transmembrane helix</keyword>